<dbReference type="Proteomes" id="UP001172036">
    <property type="component" value="Unassembled WGS sequence"/>
</dbReference>
<protein>
    <submittedName>
        <fullName evidence="2">Lysophospholipase</fullName>
    </submittedName>
</protein>
<organism evidence="2 3">
    <name type="scientific">Candidatus Phytoplasma melaleucae</name>
    <dbReference type="NCBI Taxonomy" id="2982630"/>
    <lineage>
        <taxon>Bacteria</taxon>
        <taxon>Bacillati</taxon>
        <taxon>Mycoplasmatota</taxon>
        <taxon>Mollicutes</taxon>
        <taxon>Acholeplasmatales</taxon>
        <taxon>Acholeplasmataceae</taxon>
        <taxon>Candidatus Phytoplasma</taxon>
    </lineage>
</organism>
<feature type="domain" description="Serine aminopeptidase S33" evidence="1">
    <location>
        <begin position="17"/>
        <end position="242"/>
    </location>
</feature>
<dbReference type="InterPro" id="IPR029058">
    <property type="entry name" value="AB_hydrolase_fold"/>
</dbReference>
<evidence type="ECO:0000313" key="3">
    <source>
        <dbReference type="Proteomes" id="UP001172036"/>
    </source>
</evidence>
<evidence type="ECO:0000313" key="2">
    <source>
        <dbReference type="EMBL" id="MDO8168228.1"/>
    </source>
</evidence>
<keyword evidence="3" id="KW-1185">Reference proteome</keyword>
<dbReference type="Pfam" id="PF12146">
    <property type="entry name" value="Hydrolase_4"/>
    <property type="match status" value="1"/>
</dbReference>
<evidence type="ECO:0000259" key="1">
    <source>
        <dbReference type="Pfam" id="PF12146"/>
    </source>
</evidence>
<reference evidence="2 3" key="1">
    <citation type="journal article" date="2023" name="Int. J. Syst. Evol. Microbiol.">
        <title>The observation of taxonomic boundaries for the 16SrII and 16SrXXV phytoplasmas using genome-based delimitation.</title>
        <authorList>
            <person name="Rodrigues Jardim B."/>
            <person name="Tran-Nguyen L.T.T."/>
            <person name="Gambley C."/>
            <person name="Al-Sadi A.M."/>
            <person name="Al-Subhi A.M."/>
            <person name="Foissac X."/>
            <person name="Salar P."/>
            <person name="Cai H."/>
            <person name="Yang J.Y."/>
            <person name="Davis R."/>
            <person name="Jones L."/>
            <person name="Rodoni B."/>
            <person name="Constable F.E."/>
        </authorList>
    </citation>
    <scope>NUCLEOTIDE SEQUENCE [LARGE SCALE GENOMIC DNA]</scope>
    <source>
        <strain evidence="2">BAWM-155c</strain>
    </source>
</reference>
<comment type="caution">
    <text evidence="2">The sequence shown here is derived from an EMBL/GenBank/DDBJ whole genome shotgun (WGS) entry which is preliminary data.</text>
</comment>
<accession>A0ABT9DDX4</accession>
<gene>
    <name evidence="2" type="ORF">OC680_01920</name>
</gene>
<dbReference type="PANTHER" id="PTHR11614">
    <property type="entry name" value="PHOSPHOLIPASE-RELATED"/>
    <property type="match status" value="1"/>
</dbReference>
<name>A0ABT9DDX4_9MOLU</name>
<dbReference type="EMBL" id="JAOSID010000009">
    <property type="protein sequence ID" value="MDO8168228.1"/>
    <property type="molecule type" value="Genomic_DNA"/>
</dbReference>
<dbReference type="Gene3D" id="3.40.50.1820">
    <property type="entry name" value="alpha/beta hydrolase"/>
    <property type="match status" value="1"/>
</dbReference>
<dbReference type="SUPFAM" id="SSF53474">
    <property type="entry name" value="alpha/beta-Hydrolases"/>
    <property type="match status" value="1"/>
</dbReference>
<dbReference type="InterPro" id="IPR022742">
    <property type="entry name" value="Hydrolase_4"/>
</dbReference>
<dbReference type="RefSeq" id="WP_304515433.1">
    <property type="nucleotide sequence ID" value="NZ_JAOSID010000009.1"/>
</dbReference>
<sequence length="259" mass="30621">MFLNNNIFYMHFRTIINPRANIIITHGLGESSLDYLHIADFYFRNNYNVILYDVRGHGKSEGKKGDIYNFHILLDDLKLIVDYVKQKYPFKVILIGHSMGGIIVNCYLTKYSNVEGAIVSSAPFKSLQNKNLRYPLYSLNFFKKKRVNFSSGKIAHFPLDDGYYPYRLEYVSYRLLRNLLILSINYLKKRFFLYKTPILFVYSITDPIVSYKDGILISNNVFSQDKTLILYKNSYHNLFHDIELQKVLQDTLTWLKHRF</sequence>
<proteinExistence type="predicted"/>
<dbReference type="InterPro" id="IPR051044">
    <property type="entry name" value="MAG_DAG_Lipase"/>
</dbReference>